<dbReference type="GO" id="GO:0042450">
    <property type="term" value="P:L-arginine biosynthetic process via ornithine"/>
    <property type="evidence" value="ECO:0007669"/>
    <property type="project" value="TreeGrafter"/>
</dbReference>
<dbReference type="Pfam" id="PF02729">
    <property type="entry name" value="OTCace_N"/>
    <property type="match status" value="1"/>
</dbReference>
<reference evidence="3" key="2">
    <citation type="journal article" date="2014" name="ISME J.">
        <title>Microbial stratification in low pH oxic and suboxic macroscopic growths along an acid mine drainage.</title>
        <authorList>
            <person name="Mendez-Garcia C."/>
            <person name="Mesa V."/>
            <person name="Sprenger R.R."/>
            <person name="Richter M."/>
            <person name="Diez M.S."/>
            <person name="Solano J."/>
            <person name="Bargiela R."/>
            <person name="Golyshina O.V."/>
            <person name="Manteca A."/>
            <person name="Ramos J.L."/>
            <person name="Gallego J.R."/>
            <person name="Llorente I."/>
            <person name="Martins Dos Santos V.A."/>
            <person name="Jensen O.N."/>
            <person name="Pelaez A.I."/>
            <person name="Sanchez J."/>
            <person name="Ferrer M."/>
        </authorList>
    </citation>
    <scope>NUCLEOTIDE SEQUENCE</scope>
</reference>
<proteinExistence type="predicted"/>
<evidence type="ECO:0000313" key="3">
    <source>
        <dbReference type="EMBL" id="EQD60318.1"/>
    </source>
</evidence>
<evidence type="ECO:0000259" key="2">
    <source>
        <dbReference type="Pfam" id="PF02729"/>
    </source>
</evidence>
<organism evidence="3">
    <name type="scientific">mine drainage metagenome</name>
    <dbReference type="NCBI Taxonomy" id="410659"/>
    <lineage>
        <taxon>unclassified sequences</taxon>
        <taxon>metagenomes</taxon>
        <taxon>ecological metagenomes</taxon>
    </lineage>
</organism>
<comment type="caution">
    <text evidence="3">The sequence shown here is derived from an EMBL/GenBank/DDBJ whole genome shotgun (WGS) entry which is preliminary data.</text>
</comment>
<dbReference type="GO" id="GO:0016597">
    <property type="term" value="F:amino acid binding"/>
    <property type="evidence" value="ECO:0007669"/>
    <property type="project" value="InterPro"/>
</dbReference>
<dbReference type="SUPFAM" id="SSF53671">
    <property type="entry name" value="Aspartate/ornithine carbamoyltransferase"/>
    <property type="match status" value="1"/>
</dbReference>
<gene>
    <name evidence="3" type="ORF">B2A_03729</name>
</gene>
<dbReference type="Gene3D" id="3.40.50.1370">
    <property type="entry name" value="Aspartate/ornithine carbamoyltransferase"/>
    <property type="match status" value="1"/>
</dbReference>
<dbReference type="AlphaFoldDB" id="T1AVG4"/>
<feature type="domain" description="Aspartate/ornithine carbamoyltransferase carbamoyl-P binding" evidence="2">
    <location>
        <begin position="4"/>
        <end position="85"/>
    </location>
</feature>
<dbReference type="GO" id="GO:0019240">
    <property type="term" value="P:citrulline biosynthetic process"/>
    <property type="evidence" value="ECO:0007669"/>
    <property type="project" value="TreeGrafter"/>
</dbReference>
<dbReference type="PRINTS" id="PR00101">
    <property type="entry name" value="ATCASE"/>
</dbReference>
<protein>
    <submittedName>
        <fullName evidence="3">Ornithine carbamoyltransferase</fullName>
        <ecNumber evidence="3">2.1.3.-</ecNumber>
    </submittedName>
</protein>
<dbReference type="InterPro" id="IPR006132">
    <property type="entry name" value="Asp/Orn_carbamoyltranf_P-bd"/>
</dbReference>
<reference evidence="3" key="1">
    <citation type="submission" date="2013-08" db="EMBL/GenBank/DDBJ databases">
        <authorList>
            <person name="Mendez C."/>
            <person name="Richter M."/>
            <person name="Ferrer M."/>
            <person name="Sanchez J."/>
        </authorList>
    </citation>
    <scope>NUCLEOTIDE SEQUENCE</scope>
</reference>
<evidence type="ECO:0000256" key="1">
    <source>
        <dbReference type="ARBA" id="ARBA00022679"/>
    </source>
</evidence>
<dbReference type="EC" id="2.1.3.-" evidence="3"/>
<dbReference type="InterPro" id="IPR006130">
    <property type="entry name" value="Asp/Orn_carbamoylTrfase"/>
</dbReference>
<dbReference type="PROSITE" id="PS00097">
    <property type="entry name" value="CARBAMOYLTRANSFERASE"/>
    <property type="match status" value="1"/>
</dbReference>
<dbReference type="GO" id="GO:0004585">
    <property type="term" value="F:ornithine carbamoyltransferase activity"/>
    <property type="evidence" value="ECO:0007669"/>
    <property type="project" value="TreeGrafter"/>
</dbReference>
<dbReference type="PANTHER" id="PTHR45753:SF3">
    <property type="entry name" value="ORNITHINE TRANSCARBAMYLASE, MITOCHONDRIAL"/>
    <property type="match status" value="1"/>
</dbReference>
<dbReference type="EMBL" id="AUZZ01002484">
    <property type="protein sequence ID" value="EQD60318.1"/>
    <property type="molecule type" value="Genomic_DNA"/>
</dbReference>
<name>T1AVG4_9ZZZZ</name>
<accession>T1AVG4</accession>
<keyword evidence="1 3" id="KW-0808">Transferase</keyword>
<sequence>MASSFLSVADLDSREFNRLVTDALHIKAAMERGKSITTLKGKIIGILFEKPSTRTRTSFQAATIRMGGSGIYLSANELQLSRGEARERCGTHVRRLAGCDSSASIFARYSDATG</sequence>
<dbReference type="PANTHER" id="PTHR45753">
    <property type="entry name" value="ORNITHINE CARBAMOYLTRANSFERASE, MITOCHONDRIAL"/>
    <property type="match status" value="1"/>
</dbReference>
<dbReference type="InterPro" id="IPR036901">
    <property type="entry name" value="Asp/Orn_carbamoylTrfase_sf"/>
</dbReference>